<dbReference type="Gene3D" id="3.30.160.250">
    <property type="match status" value="1"/>
</dbReference>
<evidence type="ECO:0000313" key="2">
    <source>
        <dbReference type="Proteomes" id="UP000178197"/>
    </source>
</evidence>
<proteinExistence type="predicted"/>
<dbReference type="InterPro" id="IPR035069">
    <property type="entry name" value="TTHA1013/TTHA0281-like"/>
</dbReference>
<evidence type="ECO:0008006" key="3">
    <source>
        <dbReference type="Google" id="ProtNLM"/>
    </source>
</evidence>
<gene>
    <name evidence="1" type="ORF">A3C71_00820</name>
</gene>
<name>A0A1F8FGZ7_9BACT</name>
<dbReference type="Pfam" id="PF21748">
    <property type="entry name" value="UPF0150"/>
    <property type="match status" value="1"/>
</dbReference>
<protein>
    <recommendedName>
        <fullName evidence="3">HicB family protein</fullName>
    </recommendedName>
</protein>
<dbReference type="PANTHER" id="PTHR34504:SF4">
    <property type="entry name" value="ANTITOXIN HICB"/>
    <property type="match status" value="1"/>
</dbReference>
<evidence type="ECO:0000313" key="1">
    <source>
        <dbReference type="EMBL" id="OGN11639.1"/>
    </source>
</evidence>
<dbReference type="SUPFAM" id="SSF143100">
    <property type="entry name" value="TTHA1013/TTHA0281-like"/>
    <property type="match status" value="1"/>
</dbReference>
<comment type="caution">
    <text evidence="1">The sequence shown here is derived from an EMBL/GenBank/DDBJ whole genome shotgun (WGS) entry which is preliminary data.</text>
</comment>
<dbReference type="InterPro" id="IPR049389">
    <property type="entry name" value="TTHA0281-like"/>
</dbReference>
<dbReference type="Proteomes" id="UP000178197">
    <property type="component" value="Unassembled WGS sequence"/>
</dbReference>
<dbReference type="PANTHER" id="PTHR34504">
    <property type="entry name" value="ANTITOXIN HICB"/>
    <property type="match status" value="1"/>
</dbReference>
<sequence length="72" mass="8324">MKFTASYKKNGSWYMGWVEEISGVNTQGKTLQECRDNLKDALALIIEVNRELNKKEFSGRKVIREPLTFALK</sequence>
<reference evidence="1 2" key="1">
    <citation type="journal article" date="2016" name="Nat. Commun.">
        <title>Thousands of microbial genomes shed light on interconnected biogeochemical processes in an aquifer system.</title>
        <authorList>
            <person name="Anantharaman K."/>
            <person name="Brown C.T."/>
            <person name="Hug L.A."/>
            <person name="Sharon I."/>
            <person name="Castelle C.J."/>
            <person name="Probst A.J."/>
            <person name="Thomas B.C."/>
            <person name="Singh A."/>
            <person name="Wilkins M.J."/>
            <person name="Karaoz U."/>
            <person name="Brodie E.L."/>
            <person name="Williams K.H."/>
            <person name="Hubbard S.S."/>
            <person name="Banfield J.F."/>
        </authorList>
    </citation>
    <scope>NUCLEOTIDE SEQUENCE [LARGE SCALE GENOMIC DNA]</scope>
</reference>
<organism evidence="1 2">
    <name type="scientific">Candidatus Yanofskybacteria bacterium RIFCSPHIGHO2_02_FULL_43_15c</name>
    <dbReference type="NCBI Taxonomy" id="1802679"/>
    <lineage>
        <taxon>Bacteria</taxon>
        <taxon>Candidatus Yanofskyibacteriota</taxon>
    </lineage>
</organism>
<dbReference type="AlphaFoldDB" id="A0A1F8FGZ7"/>
<dbReference type="EMBL" id="MGJT01000029">
    <property type="protein sequence ID" value="OGN11639.1"/>
    <property type="molecule type" value="Genomic_DNA"/>
</dbReference>
<dbReference type="InterPro" id="IPR051404">
    <property type="entry name" value="TA_system_antitoxin"/>
</dbReference>
<accession>A0A1F8FGZ7</accession>